<protein>
    <recommendedName>
        <fullName evidence="3">Peptidase M12B propeptide domain-containing protein</fullName>
    </recommendedName>
</protein>
<keyword evidence="2" id="KW-0732">Signal</keyword>
<dbReference type="Pfam" id="PF01562">
    <property type="entry name" value="Pep_M12B_propep"/>
    <property type="match status" value="1"/>
</dbReference>
<organism evidence="4 5">
    <name type="scientific">Ameiurus melas</name>
    <name type="common">Black bullhead</name>
    <name type="synonym">Silurus melas</name>
    <dbReference type="NCBI Taxonomy" id="219545"/>
    <lineage>
        <taxon>Eukaryota</taxon>
        <taxon>Metazoa</taxon>
        <taxon>Chordata</taxon>
        <taxon>Craniata</taxon>
        <taxon>Vertebrata</taxon>
        <taxon>Euteleostomi</taxon>
        <taxon>Actinopterygii</taxon>
        <taxon>Neopterygii</taxon>
        <taxon>Teleostei</taxon>
        <taxon>Ostariophysi</taxon>
        <taxon>Siluriformes</taxon>
        <taxon>Ictaluridae</taxon>
        <taxon>Ameiurus</taxon>
    </lineage>
</organism>
<evidence type="ECO:0000256" key="2">
    <source>
        <dbReference type="SAM" id="SignalP"/>
    </source>
</evidence>
<feature type="domain" description="Peptidase M12B propeptide" evidence="3">
    <location>
        <begin position="41"/>
        <end position="137"/>
    </location>
</feature>
<evidence type="ECO:0000259" key="3">
    <source>
        <dbReference type="Pfam" id="PF01562"/>
    </source>
</evidence>
<dbReference type="InterPro" id="IPR002870">
    <property type="entry name" value="Peptidase_M12B_N"/>
</dbReference>
<accession>A0A7J5ZVX9</accession>
<keyword evidence="5" id="KW-1185">Reference proteome</keyword>
<keyword evidence="1" id="KW-1015">Disulfide bond</keyword>
<dbReference type="Proteomes" id="UP000593565">
    <property type="component" value="Unassembled WGS sequence"/>
</dbReference>
<feature type="chain" id="PRO_5029836295" description="Peptidase M12B propeptide domain-containing protein" evidence="2">
    <location>
        <begin position="21"/>
        <end position="160"/>
    </location>
</feature>
<dbReference type="EMBL" id="JAAGNN010000022">
    <property type="protein sequence ID" value="KAF4074782.1"/>
    <property type="molecule type" value="Genomic_DNA"/>
</dbReference>
<evidence type="ECO:0000313" key="4">
    <source>
        <dbReference type="EMBL" id="KAF4074782.1"/>
    </source>
</evidence>
<feature type="signal peptide" evidence="2">
    <location>
        <begin position="1"/>
        <end position="20"/>
    </location>
</feature>
<dbReference type="AlphaFoldDB" id="A0A7J5ZVX9"/>
<gene>
    <name evidence="4" type="ORF">AMELA_G00243070</name>
</gene>
<comment type="caution">
    <text evidence="4">The sequence shown here is derived from an EMBL/GenBank/DDBJ whole genome shotgun (WGS) entry which is preliminary data.</text>
</comment>
<proteinExistence type="predicted"/>
<evidence type="ECO:0000313" key="5">
    <source>
        <dbReference type="Proteomes" id="UP000593565"/>
    </source>
</evidence>
<reference evidence="4 5" key="1">
    <citation type="submission" date="2020-02" db="EMBL/GenBank/DDBJ databases">
        <title>A chromosome-scale genome assembly of the black bullhead catfish (Ameiurus melas).</title>
        <authorList>
            <person name="Wen M."/>
            <person name="Zham M."/>
            <person name="Cabau C."/>
            <person name="Klopp C."/>
            <person name="Donnadieu C."/>
            <person name="Roques C."/>
            <person name="Bouchez O."/>
            <person name="Lampietro C."/>
            <person name="Jouanno E."/>
            <person name="Herpin A."/>
            <person name="Louis A."/>
            <person name="Berthelot C."/>
            <person name="Parey E."/>
            <person name="Roest-Crollius H."/>
            <person name="Braasch I."/>
            <person name="Postlethwait J."/>
            <person name="Robinson-Rechavi M."/>
            <person name="Echchiki A."/>
            <person name="Begum T."/>
            <person name="Montfort J."/>
            <person name="Schartl M."/>
            <person name="Bobe J."/>
            <person name="Guiguen Y."/>
        </authorList>
    </citation>
    <scope>NUCLEOTIDE SEQUENCE [LARGE SCALE GENOMIC DNA]</scope>
    <source>
        <strain evidence="4">M_S1</strain>
        <tissue evidence="4">Blood</tissue>
    </source>
</reference>
<evidence type="ECO:0000256" key="1">
    <source>
        <dbReference type="ARBA" id="ARBA00023157"/>
    </source>
</evidence>
<name>A0A7J5ZVX9_AMEME</name>
<sequence>MPLQLGEALLLLLFLHSSLSDFYFPDTQQEHSVRIHGDFSVVHPEKVDGDGRFVSHTLSHRFASSRRRRRRREVDAHDSKRVYYRLNFSGRDLSLNLTVNDKLLSHGYVLERRTKSRRDSGHLVQRENECHLIGTVTDGDMEGTAALSTCNGLVSTENRK</sequence>